<protein>
    <submittedName>
        <fullName evidence="3">Siderophore-interacting protein</fullName>
    </submittedName>
</protein>
<name>A0ABV7WPG2_9GAMM</name>
<evidence type="ECO:0000313" key="4">
    <source>
        <dbReference type="Proteomes" id="UP001595710"/>
    </source>
</evidence>
<dbReference type="InterPro" id="IPR039374">
    <property type="entry name" value="SIP_fam"/>
</dbReference>
<proteinExistence type="inferred from homology"/>
<dbReference type="CDD" id="cd06193">
    <property type="entry name" value="siderophore_interacting"/>
    <property type="match status" value="1"/>
</dbReference>
<comment type="caution">
    <text evidence="3">The sequence shown here is derived from an EMBL/GenBank/DDBJ whole genome shotgun (WGS) entry which is preliminary data.</text>
</comment>
<sequence length="261" mass="28976">MANPIVREVMVCSTEKVTPNMHRVTLTGESLNDFPKNHEGGYIKLLFHPETKQAIRNGHDLNNLNGQRPILRTYTVRRFDEKNLKMEVDFVLHGSGAQAGIASTWASQCNVGDTILIGGPGPATIVTTQTDRVLLVGDMTALPAIEVNLDQLPNNTQGEAVIQVNSTADIVSLVKPEGVEVRWLLAHENLAQYVQSMGWPKGTVGVWAACEFSTMRELRQYFKVERGVPKEHIYISSYWKQGLNEEGHKEVKLKDAQSEAA</sequence>
<dbReference type="SUPFAM" id="SSF63380">
    <property type="entry name" value="Riboflavin synthase domain-like"/>
    <property type="match status" value="1"/>
</dbReference>
<keyword evidence="4" id="KW-1185">Reference proteome</keyword>
<dbReference type="RefSeq" id="WP_377361948.1">
    <property type="nucleotide sequence ID" value="NZ_JBHRYN010000003.1"/>
</dbReference>
<evidence type="ECO:0000259" key="2">
    <source>
        <dbReference type="PROSITE" id="PS51384"/>
    </source>
</evidence>
<dbReference type="InterPro" id="IPR013113">
    <property type="entry name" value="SIP_FAD-bd"/>
</dbReference>
<dbReference type="Gene3D" id="3.40.50.80">
    <property type="entry name" value="Nucleotide-binding domain of ferredoxin-NADP reductase (FNR) module"/>
    <property type="match status" value="1"/>
</dbReference>
<evidence type="ECO:0000256" key="1">
    <source>
        <dbReference type="ARBA" id="ARBA00035644"/>
    </source>
</evidence>
<feature type="domain" description="FAD-binding FR-type" evidence="2">
    <location>
        <begin position="4"/>
        <end position="127"/>
    </location>
</feature>
<dbReference type="PROSITE" id="PS51384">
    <property type="entry name" value="FAD_FR"/>
    <property type="match status" value="1"/>
</dbReference>
<dbReference type="InterPro" id="IPR039261">
    <property type="entry name" value="FNR_nucleotide-bd"/>
</dbReference>
<dbReference type="Pfam" id="PF08021">
    <property type="entry name" value="FAD_binding_9"/>
    <property type="match status" value="1"/>
</dbReference>
<dbReference type="Proteomes" id="UP001595710">
    <property type="component" value="Unassembled WGS sequence"/>
</dbReference>
<dbReference type="PANTHER" id="PTHR30157">
    <property type="entry name" value="FERRIC REDUCTASE, NADPH-DEPENDENT"/>
    <property type="match status" value="1"/>
</dbReference>
<dbReference type="PANTHER" id="PTHR30157:SF0">
    <property type="entry name" value="NADPH-DEPENDENT FERRIC-CHELATE REDUCTASE"/>
    <property type="match status" value="1"/>
</dbReference>
<evidence type="ECO:0000313" key="3">
    <source>
        <dbReference type="EMBL" id="MFC3700219.1"/>
    </source>
</evidence>
<accession>A0ABV7WPG2</accession>
<dbReference type="InterPro" id="IPR017927">
    <property type="entry name" value="FAD-bd_FR_type"/>
</dbReference>
<organism evidence="3 4">
    <name type="scientific">Reinekea marina</name>
    <dbReference type="NCBI Taxonomy" id="1310421"/>
    <lineage>
        <taxon>Bacteria</taxon>
        <taxon>Pseudomonadati</taxon>
        <taxon>Pseudomonadota</taxon>
        <taxon>Gammaproteobacteria</taxon>
        <taxon>Oceanospirillales</taxon>
        <taxon>Saccharospirillaceae</taxon>
        <taxon>Reinekea</taxon>
    </lineage>
</organism>
<dbReference type="EMBL" id="JBHRYN010000003">
    <property type="protein sequence ID" value="MFC3700219.1"/>
    <property type="molecule type" value="Genomic_DNA"/>
</dbReference>
<gene>
    <name evidence="3" type="ORF">ACFOND_01100</name>
</gene>
<reference evidence="4" key="1">
    <citation type="journal article" date="2019" name="Int. J. Syst. Evol. Microbiol.">
        <title>The Global Catalogue of Microorganisms (GCM) 10K type strain sequencing project: providing services to taxonomists for standard genome sequencing and annotation.</title>
        <authorList>
            <consortium name="The Broad Institute Genomics Platform"/>
            <consortium name="The Broad Institute Genome Sequencing Center for Infectious Disease"/>
            <person name="Wu L."/>
            <person name="Ma J."/>
        </authorList>
    </citation>
    <scope>NUCLEOTIDE SEQUENCE [LARGE SCALE GENOMIC DNA]</scope>
    <source>
        <strain evidence="4">CECT 8288</strain>
    </source>
</reference>
<dbReference type="InterPro" id="IPR007037">
    <property type="entry name" value="SIP_rossman_dom"/>
</dbReference>
<dbReference type="Pfam" id="PF04954">
    <property type="entry name" value="SIP"/>
    <property type="match status" value="1"/>
</dbReference>
<dbReference type="InterPro" id="IPR017938">
    <property type="entry name" value="Riboflavin_synthase-like_b-brl"/>
</dbReference>
<dbReference type="Gene3D" id="2.40.30.10">
    <property type="entry name" value="Translation factors"/>
    <property type="match status" value="1"/>
</dbReference>
<comment type="similarity">
    <text evidence="1">Belongs to the SIP oxidoreductase family.</text>
</comment>